<evidence type="ECO:0000313" key="2">
    <source>
        <dbReference type="EMBL" id="EJU01220.1"/>
    </source>
</evidence>
<organism evidence="2 3">
    <name type="scientific">Dacryopinax primogenitus (strain DJM 731)</name>
    <name type="common">Brown rot fungus</name>
    <dbReference type="NCBI Taxonomy" id="1858805"/>
    <lineage>
        <taxon>Eukaryota</taxon>
        <taxon>Fungi</taxon>
        <taxon>Dikarya</taxon>
        <taxon>Basidiomycota</taxon>
        <taxon>Agaricomycotina</taxon>
        <taxon>Dacrymycetes</taxon>
        <taxon>Dacrymycetales</taxon>
        <taxon>Dacrymycetaceae</taxon>
        <taxon>Dacryopinax</taxon>
    </lineage>
</organism>
<evidence type="ECO:0000313" key="3">
    <source>
        <dbReference type="Proteomes" id="UP000030653"/>
    </source>
</evidence>
<dbReference type="AlphaFoldDB" id="M5FZD2"/>
<feature type="compositionally biased region" description="Polar residues" evidence="1">
    <location>
        <begin position="61"/>
        <end position="70"/>
    </location>
</feature>
<dbReference type="RefSeq" id="XP_040628117.1">
    <property type="nucleotide sequence ID" value="XM_040768676.1"/>
</dbReference>
<dbReference type="EMBL" id="JH795865">
    <property type="protein sequence ID" value="EJU01220.1"/>
    <property type="molecule type" value="Genomic_DNA"/>
</dbReference>
<gene>
    <name evidence="2" type="ORF">DACRYDRAFT_108549</name>
</gene>
<feature type="compositionally biased region" description="Low complexity" evidence="1">
    <location>
        <begin position="71"/>
        <end position="86"/>
    </location>
</feature>
<protein>
    <submittedName>
        <fullName evidence="2">Uncharacterized protein</fullName>
    </submittedName>
</protein>
<reference evidence="2 3" key="1">
    <citation type="journal article" date="2012" name="Science">
        <title>The Paleozoic origin of enzymatic lignin decomposition reconstructed from 31 fungal genomes.</title>
        <authorList>
            <person name="Floudas D."/>
            <person name="Binder M."/>
            <person name="Riley R."/>
            <person name="Barry K."/>
            <person name="Blanchette R.A."/>
            <person name="Henrissat B."/>
            <person name="Martinez A.T."/>
            <person name="Otillar R."/>
            <person name="Spatafora J.W."/>
            <person name="Yadav J.S."/>
            <person name="Aerts A."/>
            <person name="Benoit I."/>
            <person name="Boyd A."/>
            <person name="Carlson A."/>
            <person name="Copeland A."/>
            <person name="Coutinho P.M."/>
            <person name="de Vries R.P."/>
            <person name="Ferreira P."/>
            <person name="Findley K."/>
            <person name="Foster B."/>
            <person name="Gaskell J."/>
            <person name="Glotzer D."/>
            <person name="Gorecki P."/>
            <person name="Heitman J."/>
            <person name="Hesse C."/>
            <person name="Hori C."/>
            <person name="Igarashi K."/>
            <person name="Jurgens J.A."/>
            <person name="Kallen N."/>
            <person name="Kersten P."/>
            <person name="Kohler A."/>
            <person name="Kuees U."/>
            <person name="Kumar T.K.A."/>
            <person name="Kuo A."/>
            <person name="LaButti K."/>
            <person name="Larrondo L.F."/>
            <person name="Lindquist E."/>
            <person name="Ling A."/>
            <person name="Lombard V."/>
            <person name="Lucas S."/>
            <person name="Lundell T."/>
            <person name="Martin R."/>
            <person name="McLaughlin D.J."/>
            <person name="Morgenstern I."/>
            <person name="Morin E."/>
            <person name="Murat C."/>
            <person name="Nagy L.G."/>
            <person name="Nolan M."/>
            <person name="Ohm R.A."/>
            <person name="Patyshakuliyeva A."/>
            <person name="Rokas A."/>
            <person name="Ruiz-Duenas F.J."/>
            <person name="Sabat G."/>
            <person name="Salamov A."/>
            <person name="Samejima M."/>
            <person name="Schmutz J."/>
            <person name="Slot J.C."/>
            <person name="St John F."/>
            <person name="Stenlid J."/>
            <person name="Sun H."/>
            <person name="Sun S."/>
            <person name="Syed K."/>
            <person name="Tsang A."/>
            <person name="Wiebenga A."/>
            <person name="Young D."/>
            <person name="Pisabarro A."/>
            <person name="Eastwood D.C."/>
            <person name="Martin F."/>
            <person name="Cullen D."/>
            <person name="Grigoriev I.V."/>
            <person name="Hibbett D.S."/>
        </authorList>
    </citation>
    <scope>NUCLEOTIDE SEQUENCE [LARGE SCALE GENOMIC DNA]</scope>
    <source>
        <strain evidence="2 3">DJM-731 SS1</strain>
    </source>
</reference>
<evidence type="ECO:0000256" key="1">
    <source>
        <dbReference type="SAM" id="MobiDB-lite"/>
    </source>
</evidence>
<proteinExistence type="predicted"/>
<dbReference type="HOGENOM" id="CLU_1133558_0_0_1"/>
<keyword evidence="3" id="KW-1185">Reference proteome</keyword>
<feature type="region of interest" description="Disordered" evidence="1">
    <location>
        <begin position="13"/>
        <end position="86"/>
    </location>
</feature>
<sequence>MDLDRAVEGFKARDGFSPHLAASPTAVSSASDVGHDAIGTSKFNMPKRKAVSPLAEEPQSKRSTAGKSTITSPSSHAAAEPSSETSLAVDISPTLVREHISGDVVGIVGRLDRMFDRANQDWKSFAAEAPKVVAEQLRYSGSWHAFSMEFHEVDEYVETVVIEALSAPALNGDTDHDWDAEDADAMVRMFATAARGAELLDKLRRVCAFHVQFRRNESDLLDTALQYLSYNFFTSTLLYTLPVTL</sequence>
<dbReference type="GeneID" id="63683738"/>
<name>M5FZD2_DACPD</name>
<accession>M5FZD2</accession>
<dbReference type="Proteomes" id="UP000030653">
    <property type="component" value="Unassembled WGS sequence"/>
</dbReference>